<feature type="non-terminal residue" evidence="1">
    <location>
        <position position="91"/>
    </location>
</feature>
<name>A0A067LRJ1_BOTB1</name>
<evidence type="ECO:0000313" key="2">
    <source>
        <dbReference type="Proteomes" id="UP000027195"/>
    </source>
</evidence>
<dbReference type="OrthoDB" id="6613063at2759"/>
<accession>A0A067LRJ1</accession>
<organism evidence="1 2">
    <name type="scientific">Botryobasidium botryosum (strain FD-172 SS1)</name>
    <dbReference type="NCBI Taxonomy" id="930990"/>
    <lineage>
        <taxon>Eukaryota</taxon>
        <taxon>Fungi</taxon>
        <taxon>Dikarya</taxon>
        <taxon>Basidiomycota</taxon>
        <taxon>Agaricomycotina</taxon>
        <taxon>Agaricomycetes</taxon>
        <taxon>Cantharellales</taxon>
        <taxon>Botryobasidiaceae</taxon>
        <taxon>Botryobasidium</taxon>
    </lineage>
</organism>
<dbReference type="HOGENOM" id="CLU_154299_2_0_1"/>
<dbReference type="Proteomes" id="UP000027195">
    <property type="component" value="Unassembled WGS sequence"/>
</dbReference>
<gene>
    <name evidence="1" type="ORF">BOTBODRAFT_85145</name>
</gene>
<dbReference type="EMBL" id="KL198221">
    <property type="protein sequence ID" value="KDQ05634.1"/>
    <property type="molecule type" value="Genomic_DNA"/>
</dbReference>
<protein>
    <recommendedName>
        <fullName evidence="3">DUF4218 domain-containing protein</fullName>
    </recommendedName>
</protein>
<proteinExistence type="predicted"/>
<reference evidence="2" key="1">
    <citation type="journal article" date="2014" name="Proc. Natl. Acad. Sci. U.S.A.">
        <title>Extensive sampling of basidiomycete genomes demonstrates inadequacy of the white-rot/brown-rot paradigm for wood decay fungi.</title>
        <authorList>
            <person name="Riley R."/>
            <person name="Salamov A.A."/>
            <person name="Brown D.W."/>
            <person name="Nagy L.G."/>
            <person name="Floudas D."/>
            <person name="Held B.W."/>
            <person name="Levasseur A."/>
            <person name="Lombard V."/>
            <person name="Morin E."/>
            <person name="Otillar R."/>
            <person name="Lindquist E.A."/>
            <person name="Sun H."/>
            <person name="LaButti K.M."/>
            <person name="Schmutz J."/>
            <person name="Jabbour D."/>
            <person name="Luo H."/>
            <person name="Baker S.E."/>
            <person name="Pisabarro A.G."/>
            <person name="Walton J.D."/>
            <person name="Blanchette R.A."/>
            <person name="Henrissat B."/>
            <person name="Martin F."/>
            <person name="Cullen D."/>
            <person name="Hibbett D.S."/>
            <person name="Grigoriev I.V."/>
        </authorList>
    </citation>
    <scope>NUCLEOTIDE SEQUENCE [LARGE SCALE GENOMIC DNA]</scope>
    <source>
        <strain evidence="2">FD-172 SS1</strain>
    </source>
</reference>
<evidence type="ECO:0000313" key="1">
    <source>
        <dbReference type="EMBL" id="KDQ05634.1"/>
    </source>
</evidence>
<dbReference type="STRING" id="930990.A0A067LRJ1"/>
<feature type="non-terminal residue" evidence="1">
    <location>
        <position position="1"/>
    </location>
</feature>
<keyword evidence="2" id="KW-1185">Reference proteome</keyword>
<evidence type="ECO:0008006" key="3">
    <source>
        <dbReference type="Google" id="ProtNLM"/>
    </source>
</evidence>
<dbReference type="AlphaFoldDB" id="A0A067LRJ1"/>
<sequence>QYSIKQTDIRHIETRICKFVTEYERIYYKYKTARLPACLSTIHSLLHIPHYLQWLGPLWAYWEFAMERCCGRLRTLVLSRVEPYTNLSQRA</sequence>
<dbReference type="InParanoid" id="A0A067LRJ1"/>